<dbReference type="AlphaFoldDB" id="A0A0D3FJC1"/>
<dbReference type="Proteomes" id="UP000026960">
    <property type="component" value="Chromosome 3"/>
</dbReference>
<reference evidence="1" key="1">
    <citation type="journal article" date="2009" name="Rice">
        <title>De Novo Next Generation Sequencing of Plant Genomes.</title>
        <authorList>
            <person name="Rounsley S."/>
            <person name="Marri P.R."/>
            <person name="Yu Y."/>
            <person name="He R."/>
            <person name="Sisneros N."/>
            <person name="Goicoechea J.L."/>
            <person name="Lee S.J."/>
            <person name="Angelova A."/>
            <person name="Kudrna D."/>
            <person name="Luo M."/>
            <person name="Affourtit J."/>
            <person name="Desany B."/>
            <person name="Knight J."/>
            <person name="Niazi F."/>
            <person name="Egholm M."/>
            <person name="Wing R.A."/>
        </authorList>
    </citation>
    <scope>NUCLEOTIDE SEQUENCE [LARGE SCALE GENOMIC DNA]</scope>
    <source>
        <strain evidence="1">cv. IRGC 105608</strain>
    </source>
</reference>
<evidence type="ECO:0000313" key="1">
    <source>
        <dbReference type="EnsemblPlants" id="OBART03G20030.1"/>
    </source>
</evidence>
<dbReference type="HOGENOM" id="CLU_3053542_0_0_1"/>
<dbReference type="EnsemblPlants" id="OBART03G20030.1">
    <property type="protein sequence ID" value="OBART03G20030.1"/>
    <property type="gene ID" value="OBART03G20030"/>
</dbReference>
<evidence type="ECO:0000313" key="2">
    <source>
        <dbReference type="Proteomes" id="UP000026960"/>
    </source>
</evidence>
<accession>A0A0D3FJC1</accession>
<dbReference type="Gramene" id="OBART03G20030.1">
    <property type="protein sequence ID" value="OBART03G20030.1"/>
    <property type="gene ID" value="OBART03G20030"/>
</dbReference>
<organism evidence="1">
    <name type="scientific">Oryza barthii</name>
    <dbReference type="NCBI Taxonomy" id="65489"/>
    <lineage>
        <taxon>Eukaryota</taxon>
        <taxon>Viridiplantae</taxon>
        <taxon>Streptophyta</taxon>
        <taxon>Embryophyta</taxon>
        <taxon>Tracheophyta</taxon>
        <taxon>Spermatophyta</taxon>
        <taxon>Magnoliopsida</taxon>
        <taxon>Liliopsida</taxon>
        <taxon>Poales</taxon>
        <taxon>Poaceae</taxon>
        <taxon>BOP clade</taxon>
        <taxon>Oryzoideae</taxon>
        <taxon>Oryzeae</taxon>
        <taxon>Oryzinae</taxon>
        <taxon>Oryza</taxon>
    </lineage>
</organism>
<protein>
    <submittedName>
        <fullName evidence="1">Uncharacterized protein</fullName>
    </submittedName>
</protein>
<proteinExistence type="predicted"/>
<reference evidence="1" key="2">
    <citation type="submission" date="2015-03" db="UniProtKB">
        <authorList>
            <consortium name="EnsemblPlants"/>
        </authorList>
    </citation>
    <scope>IDENTIFICATION</scope>
</reference>
<keyword evidence="2" id="KW-1185">Reference proteome</keyword>
<name>A0A0D3FJC1_9ORYZ</name>
<sequence length="54" mass="5859">MLLSVISLQNTIDLFAQVNGLSVGMSNGKTAPSLDLCKHVQRGEIRCCPGSLRW</sequence>